<dbReference type="InterPro" id="IPR020094">
    <property type="entry name" value="TruA/RsuA/RluB/E/F_N"/>
</dbReference>
<comment type="caution">
    <text evidence="4">Lacks conserved residue(s) required for the propagation of feature annotation.</text>
</comment>
<dbReference type="InterPro" id="IPR020097">
    <property type="entry name" value="PsdUridine_synth_TruA_a/b_dom"/>
</dbReference>
<dbReference type="Proteomes" id="UP000627166">
    <property type="component" value="Unassembled WGS sequence"/>
</dbReference>
<dbReference type="PIRSF" id="PIRSF001430">
    <property type="entry name" value="tRNA_psdUrid_synth"/>
    <property type="match status" value="1"/>
</dbReference>
<sequence>MRNLKLTIEYDGSRYKGWQRLGDNDNTIQGKIEGVLSKMTNENIELIGCGRTDGGVHAENYIANFHTNCMLSEEMMINYLYEFLPEDIVVKKIEEVEERFHARYNAKAKTYIYKINNGKFRNVFNRKYVYHIDEKLNLENMIKASKILVGTHDFQSFTTLKSKKKSTVRTINYINIDKNEDLIEIEINGDGFLWNMVRIITGTLLQVGTGKISVDEVGIILNKKKREEAGPMAQAKGLYLKEVIYKNF</sequence>
<dbReference type="HAMAP" id="MF_00171">
    <property type="entry name" value="TruA"/>
    <property type="match status" value="1"/>
</dbReference>
<comment type="similarity">
    <text evidence="1 4 5">Belongs to the tRNA pseudouridine synthase TruA family.</text>
</comment>
<evidence type="ECO:0000256" key="5">
    <source>
        <dbReference type="RuleBase" id="RU003792"/>
    </source>
</evidence>
<evidence type="ECO:0000256" key="2">
    <source>
        <dbReference type="ARBA" id="ARBA00022694"/>
    </source>
</evidence>
<evidence type="ECO:0000259" key="6">
    <source>
        <dbReference type="Pfam" id="PF01416"/>
    </source>
</evidence>
<feature type="binding site" evidence="4">
    <location>
        <position position="111"/>
    </location>
    <ligand>
        <name>substrate</name>
    </ligand>
</feature>
<accession>A0ABR8YVA5</accession>
<dbReference type="PANTHER" id="PTHR11142:SF22">
    <property type="entry name" value="TRNA PSEUDOURIDINE SYNTHASE A 2"/>
    <property type="match status" value="1"/>
</dbReference>
<dbReference type="Gene3D" id="3.30.70.580">
    <property type="entry name" value="Pseudouridine synthase I, catalytic domain, N-terminal subdomain"/>
    <property type="match status" value="1"/>
</dbReference>
<keyword evidence="8" id="KW-1185">Reference proteome</keyword>
<name>A0ABR8YVA5_9CLOT</name>
<protein>
    <recommendedName>
        <fullName evidence="4">tRNA pseudouridine synthase A</fullName>
        <ecNumber evidence="4">5.4.99.12</ecNumber>
    </recommendedName>
    <alternativeName>
        <fullName evidence="4">tRNA pseudouridine(38-40) synthase</fullName>
    </alternativeName>
    <alternativeName>
        <fullName evidence="4">tRNA pseudouridylate synthase I</fullName>
    </alternativeName>
    <alternativeName>
        <fullName evidence="4">tRNA-uridine isomerase I</fullName>
    </alternativeName>
</protein>
<evidence type="ECO:0000313" key="8">
    <source>
        <dbReference type="Proteomes" id="UP000627166"/>
    </source>
</evidence>
<feature type="active site" description="Nucleophile" evidence="4">
    <location>
        <position position="53"/>
    </location>
</feature>
<dbReference type="InterPro" id="IPR001406">
    <property type="entry name" value="PsdUridine_synth_TruA"/>
</dbReference>
<comment type="function">
    <text evidence="4">Formation of pseudouridine at positions 38, 39 and 40 in the anticodon stem and loop of transfer RNAs.</text>
</comment>
<comment type="subunit">
    <text evidence="4">Homodimer.</text>
</comment>
<dbReference type="EC" id="5.4.99.12" evidence="4"/>
<dbReference type="InterPro" id="IPR020095">
    <property type="entry name" value="PsdUridine_synth_TruA_C"/>
</dbReference>
<evidence type="ECO:0000256" key="4">
    <source>
        <dbReference type="HAMAP-Rule" id="MF_00171"/>
    </source>
</evidence>
<feature type="domain" description="Pseudouridine synthase I TruA alpha/beta" evidence="6">
    <location>
        <begin position="144"/>
        <end position="245"/>
    </location>
</feature>
<proteinExistence type="inferred from homology"/>
<comment type="caution">
    <text evidence="7">The sequence shown here is derived from an EMBL/GenBank/DDBJ whole genome shotgun (WGS) entry which is preliminary data.</text>
</comment>
<dbReference type="Gene3D" id="3.30.70.660">
    <property type="entry name" value="Pseudouridine synthase I, catalytic domain, C-terminal subdomain"/>
    <property type="match status" value="1"/>
</dbReference>
<dbReference type="Pfam" id="PF01416">
    <property type="entry name" value="PseudoU_synth_1"/>
    <property type="match status" value="2"/>
</dbReference>
<gene>
    <name evidence="4 7" type="primary">truA</name>
    <name evidence="7" type="ORF">H9637_14375</name>
</gene>
<comment type="catalytic activity">
    <reaction evidence="4 5">
        <text>uridine(38/39/40) in tRNA = pseudouridine(38/39/40) in tRNA</text>
        <dbReference type="Rhea" id="RHEA:22376"/>
        <dbReference type="Rhea" id="RHEA-COMP:10085"/>
        <dbReference type="Rhea" id="RHEA-COMP:10087"/>
        <dbReference type="ChEBI" id="CHEBI:65314"/>
        <dbReference type="ChEBI" id="CHEBI:65315"/>
        <dbReference type="EC" id="5.4.99.12"/>
    </reaction>
</comment>
<evidence type="ECO:0000256" key="3">
    <source>
        <dbReference type="ARBA" id="ARBA00023235"/>
    </source>
</evidence>
<reference evidence="7 8" key="1">
    <citation type="submission" date="2020-08" db="EMBL/GenBank/DDBJ databases">
        <title>A Genomic Blueprint of the Chicken Gut Microbiome.</title>
        <authorList>
            <person name="Gilroy R."/>
            <person name="Ravi A."/>
            <person name="Getino M."/>
            <person name="Pursley I."/>
            <person name="Horton D.L."/>
            <person name="Alikhan N.-F."/>
            <person name="Baker D."/>
            <person name="Gharbi K."/>
            <person name="Hall N."/>
            <person name="Watson M."/>
            <person name="Adriaenssens E.M."/>
            <person name="Foster-Nyarko E."/>
            <person name="Jarju S."/>
            <person name="Secka A."/>
            <person name="Antonio M."/>
            <person name="Oren A."/>
            <person name="Chaudhuri R."/>
            <person name="La Ragione R.M."/>
            <person name="Hildebrand F."/>
            <person name="Pallen M.J."/>
        </authorList>
    </citation>
    <scope>NUCLEOTIDE SEQUENCE [LARGE SCALE GENOMIC DNA]</scope>
    <source>
        <strain evidence="7 8">N37</strain>
    </source>
</reference>
<keyword evidence="3 4" id="KW-0413">Isomerase</keyword>
<dbReference type="EMBL" id="JACSQB010000118">
    <property type="protein sequence ID" value="MBD8048208.1"/>
    <property type="molecule type" value="Genomic_DNA"/>
</dbReference>
<feature type="domain" description="Pseudouridine synthase I TruA alpha/beta" evidence="6">
    <location>
        <begin position="8"/>
        <end position="105"/>
    </location>
</feature>
<dbReference type="PANTHER" id="PTHR11142">
    <property type="entry name" value="PSEUDOURIDYLATE SYNTHASE"/>
    <property type="match status" value="1"/>
</dbReference>
<keyword evidence="2 4" id="KW-0819">tRNA processing</keyword>
<evidence type="ECO:0000256" key="1">
    <source>
        <dbReference type="ARBA" id="ARBA00009375"/>
    </source>
</evidence>
<dbReference type="SUPFAM" id="SSF55120">
    <property type="entry name" value="Pseudouridine synthase"/>
    <property type="match status" value="1"/>
</dbReference>
<evidence type="ECO:0000313" key="7">
    <source>
        <dbReference type="EMBL" id="MBD8048208.1"/>
    </source>
</evidence>
<dbReference type="CDD" id="cd02570">
    <property type="entry name" value="PseudoU_synth_EcTruA"/>
    <property type="match status" value="1"/>
</dbReference>
<dbReference type="NCBIfam" id="TIGR00071">
    <property type="entry name" value="hisT_truA"/>
    <property type="match status" value="1"/>
</dbReference>
<organism evidence="7 8">
    <name type="scientific">Clostridium faecium</name>
    <dbReference type="NCBI Taxonomy" id="2762223"/>
    <lineage>
        <taxon>Bacteria</taxon>
        <taxon>Bacillati</taxon>
        <taxon>Bacillota</taxon>
        <taxon>Clostridia</taxon>
        <taxon>Eubacteriales</taxon>
        <taxon>Clostridiaceae</taxon>
        <taxon>Clostridium</taxon>
    </lineage>
</organism>
<dbReference type="RefSeq" id="WP_191741157.1">
    <property type="nucleotide sequence ID" value="NZ_JACSQB010000118.1"/>
</dbReference>
<dbReference type="InterPro" id="IPR020103">
    <property type="entry name" value="PsdUridine_synth_cat_dom_sf"/>
</dbReference>